<keyword evidence="2" id="KW-1185">Reference proteome</keyword>
<dbReference type="AlphaFoldDB" id="A0A0L7R212"/>
<gene>
    <name evidence="1" type="ORF">WH47_04499</name>
</gene>
<organism evidence="1 2">
    <name type="scientific">Habropoda laboriosa</name>
    <dbReference type="NCBI Taxonomy" id="597456"/>
    <lineage>
        <taxon>Eukaryota</taxon>
        <taxon>Metazoa</taxon>
        <taxon>Ecdysozoa</taxon>
        <taxon>Arthropoda</taxon>
        <taxon>Hexapoda</taxon>
        <taxon>Insecta</taxon>
        <taxon>Pterygota</taxon>
        <taxon>Neoptera</taxon>
        <taxon>Endopterygota</taxon>
        <taxon>Hymenoptera</taxon>
        <taxon>Apocrita</taxon>
        <taxon>Aculeata</taxon>
        <taxon>Apoidea</taxon>
        <taxon>Anthophila</taxon>
        <taxon>Apidae</taxon>
        <taxon>Habropoda</taxon>
    </lineage>
</organism>
<dbReference type="Proteomes" id="UP000053825">
    <property type="component" value="Unassembled WGS sequence"/>
</dbReference>
<evidence type="ECO:0000313" key="2">
    <source>
        <dbReference type="Proteomes" id="UP000053825"/>
    </source>
</evidence>
<accession>A0A0L7R212</accession>
<evidence type="ECO:0000313" key="1">
    <source>
        <dbReference type="EMBL" id="KOC64910.1"/>
    </source>
</evidence>
<dbReference type="EMBL" id="KQ414666">
    <property type="protein sequence ID" value="KOC64910.1"/>
    <property type="molecule type" value="Genomic_DNA"/>
</dbReference>
<sequence length="57" mass="6253">MHCAATSSLGTTTQPTARLDFQDRIAGCCTPYNRGMSFPSLQIVSQEHLFAVFSRMA</sequence>
<reference evidence="1 2" key="1">
    <citation type="submission" date="2015-07" db="EMBL/GenBank/DDBJ databases">
        <title>The genome of Habropoda laboriosa.</title>
        <authorList>
            <person name="Pan H."/>
            <person name="Kapheim K."/>
        </authorList>
    </citation>
    <scope>NUCLEOTIDE SEQUENCE [LARGE SCALE GENOMIC DNA]</scope>
    <source>
        <strain evidence="1">0110345459</strain>
    </source>
</reference>
<protein>
    <submittedName>
        <fullName evidence="1">Uncharacterized protein</fullName>
    </submittedName>
</protein>
<name>A0A0L7R212_9HYME</name>
<proteinExistence type="predicted"/>